<dbReference type="AlphaFoldDB" id="A0A437MPE4"/>
<comment type="caution">
    <text evidence="1">The sequence shown here is derived from an EMBL/GenBank/DDBJ whole genome shotgun (WGS) entry which is preliminary data.</text>
</comment>
<accession>A0A437MPE4</accession>
<dbReference type="Proteomes" id="UP000282957">
    <property type="component" value="Unassembled WGS sequence"/>
</dbReference>
<dbReference type="EMBL" id="SACL01000001">
    <property type="protein sequence ID" value="RVT99517.1"/>
    <property type="molecule type" value="Genomic_DNA"/>
</dbReference>
<protein>
    <submittedName>
        <fullName evidence="1">Uncharacterized protein</fullName>
    </submittedName>
</protein>
<keyword evidence="2" id="KW-1185">Reference proteome</keyword>
<dbReference type="OrthoDB" id="5769175at2"/>
<evidence type="ECO:0000313" key="2">
    <source>
        <dbReference type="Proteomes" id="UP000282957"/>
    </source>
</evidence>
<dbReference type="RefSeq" id="WP_127786411.1">
    <property type="nucleotide sequence ID" value="NZ_SACL01000001.1"/>
</dbReference>
<sequence>MISDPVRLSIAPAHVWRDTPTADGGPPLNDDAAMPIQGHTTFDEMLRALNPLQHIPVVGTIYRAVTGDDIQPAFRVLGGALFGGVTGMMTAAATTAVEQFQPVERMRAYLAGRPDPLLSVSGSALAYATTPDQALAAYRRWTAPPGDNTAVA</sequence>
<proteinExistence type="predicted"/>
<evidence type="ECO:0000313" key="1">
    <source>
        <dbReference type="EMBL" id="RVT99517.1"/>
    </source>
</evidence>
<gene>
    <name evidence="1" type="ORF">EOD42_05370</name>
</gene>
<organism evidence="1 2">
    <name type="scientific">Rhodovarius crocodyli</name>
    <dbReference type="NCBI Taxonomy" id="1979269"/>
    <lineage>
        <taxon>Bacteria</taxon>
        <taxon>Pseudomonadati</taxon>
        <taxon>Pseudomonadota</taxon>
        <taxon>Alphaproteobacteria</taxon>
        <taxon>Acetobacterales</taxon>
        <taxon>Roseomonadaceae</taxon>
        <taxon>Rhodovarius</taxon>
    </lineage>
</organism>
<reference evidence="1 2" key="1">
    <citation type="submission" date="2019-01" db="EMBL/GenBank/DDBJ databases">
        <authorList>
            <person name="Chen W.-M."/>
        </authorList>
    </citation>
    <scope>NUCLEOTIDE SEQUENCE [LARGE SCALE GENOMIC DNA]</scope>
    <source>
        <strain evidence="1 2">CCP-6</strain>
    </source>
</reference>
<name>A0A437MPE4_9PROT</name>